<organism evidence="1">
    <name type="scientific">Brassica oleracea</name>
    <name type="common">Wild cabbage</name>
    <dbReference type="NCBI Taxonomy" id="3712"/>
    <lineage>
        <taxon>Eukaryota</taxon>
        <taxon>Viridiplantae</taxon>
        <taxon>Streptophyta</taxon>
        <taxon>Embryophyta</taxon>
        <taxon>Tracheophyta</taxon>
        <taxon>Spermatophyta</taxon>
        <taxon>Magnoliopsida</taxon>
        <taxon>eudicotyledons</taxon>
        <taxon>Gunneridae</taxon>
        <taxon>Pentapetalae</taxon>
        <taxon>rosids</taxon>
        <taxon>malvids</taxon>
        <taxon>Brassicales</taxon>
        <taxon>Brassicaceae</taxon>
        <taxon>Brassiceae</taxon>
        <taxon>Brassica</taxon>
    </lineage>
</organism>
<protein>
    <submittedName>
        <fullName evidence="1">Uncharacterized protein</fullName>
    </submittedName>
</protein>
<evidence type="ECO:0000313" key="1">
    <source>
        <dbReference type="EMBL" id="VDD48574.1"/>
    </source>
</evidence>
<gene>
    <name evidence="1" type="ORF">BOLC1T00963H</name>
</gene>
<proteinExistence type="predicted"/>
<name>A0A3P6FLS3_BRAOL</name>
<dbReference type="EMBL" id="LR031878">
    <property type="protein sequence ID" value="VDD48574.1"/>
    <property type="molecule type" value="Genomic_DNA"/>
</dbReference>
<reference evidence="1" key="1">
    <citation type="submission" date="2018-11" db="EMBL/GenBank/DDBJ databases">
        <authorList>
            <consortium name="Genoscope - CEA"/>
            <person name="William W."/>
        </authorList>
    </citation>
    <scope>NUCLEOTIDE SEQUENCE</scope>
</reference>
<accession>A0A3P6FLS3</accession>
<dbReference type="AlphaFoldDB" id="A0A3P6FLS3"/>
<sequence>MSYHLFCPKQRFSKEVMVDASGKWLWLRGETRCTLDKGGLSSWRITVLEMETC</sequence>